<feature type="transmembrane region" description="Helical" evidence="1">
    <location>
        <begin position="23"/>
        <end position="42"/>
    </location>
</feature>
<proteinExistence type="predicted"/>
<evidence type="ECO:0000256" key="1">
    <source>
        <dbReference type="SAM" id="Phobius"/>
    </source>
</evidence>
<dbReference type="AlphaFoldDB" id="A0A9N9PZK1"/>
<evidence type="ECO:0000313" key="2">
    <source>
        <dbReference type="EMBL" id="CAG8973965.1"/>
    </source>
</evidence>
<comment type="caution">
    <text evidence="2">The sequence shown here is derived from an EMBL/GenBank/DDBJ whole genome shotgun (WGS) entry which is preliminary data.</text>
</comment>
<evidence type="ECO:0000313" key="3">
    <source>
        <dbReference type="Proteomes" id="UP000701801"/>
    </source>
</evidence>
<keyword evidence="3" id="KW-1185">Reference proteome</keyword>
<keyword evidence="1" id="KW-0812">Transmembrane</keyword>
<accession>A0A9N9PZK1</accession>
<gene>
    <name evidence="2" type="ORF">HYALB_00010085</name>
</gene>
<keyword evidence="1" id="KW-1133">Transmembrane helix</keyword>
<dbReference type="OrthoDB" id="196103at2759"/>
<keyword evidence="1" id="KW-0472">Membrane</keyword>
<protein>
    <submittedName>
        <fullName evidence="2">Uncharacterized protein</fullName>
    </submittedName>
</protein>
<dbReference type="EMBL" id="CAJVRM010000085">
    <property type="protein sequence ID" value="CAG8973965.1"/>
    <property type="molecule type" value="Genomic_DNA"/>
</dbReference>
<organism evidence="2 3">
    <name type="scientific">Hymenoscyphus albidus</name>
    <dbReference type="NCBI Taxonomy" id="595503"/>
    <lineage>
        <taxon>Eukaryota</taxon>
        <taxon>Fungi</taxon>
        <taxon>Dikarya</taxon>
        <taxon>Ascomycota</taxon>
        <taxon>Pezizomycotina</taxon>
        <taxon>Leotiomycetes</taxon>
        <taxon>Helotiales</taxon>
        <taxon>Helotiaceae</taxon>
        <taxon>Hymenoscyphus</taxon>
    </lineage>
</organism>
<reference evidence="2" key="1">
    <citation type="submission" date="2021-07" db="EMBL/GenBank/DDBJ databases">
        <authorList>
            <person name="Durling M."/>
        </authorList>
    </citation>
    <scope>NUCLEOTIDE SEQUENCE</scope>
</reference>
<sequence>MVYTLEDQHELAPQKRIWHRTTFFNACVIGGVGFIAPGLWNAMNSLRAGGTQAPYLVNPANALGNVWLVLVGAVTCGVSAGLFWASEGAVALGYPESSKRGKYLKQGPDSIAITIVTDKNSAFGLCFEPEVP</sequence>
<name>A0A9N9PZK1_9HELO</name>
<feature type="transmembrane region" description="Helical" evidence="1">
    <location>
        <begin position="62"/>
        <end position="85"/>
    </location>
</feature>
<dbReference type="Proteomes" id="UP000701801">
    <property type="component" value="Unassembled WGS sequence"/>
</dbReference>